<dbReference type="Proteomes" id="UP000289708">
    <property type="component" value="Unassembled WGS sequence"/>
</dbReference>
<comment type="caution">
    <text evidence="2">The sequence shown here is derived from an EMBL/GenBank/DDBJ whole genome shotgun (WGS) entry which is preliminary data.</text>
</comment>
<dbReference type="RefSeq" id="WP_128779313.1">
    <property type="nucleotide sequence ID" value="NZ_RYFI01000028.1"/>
</dbReference>
<reference evidence="2 3" key="1">
    <citation type="submission" date="2018-12" db="EMBL/GenBank/DDBJ databases">
        <title>bacterium Hansschlegelia zhihuaiae S113.</title>
        <authorList>
            <person name="He J."/>
        </authorList>
    </citation>
    <scope>NUCLEOTIDE SEQUENCE [LARGE SCALE GENOMIC DNA]</scope>
    <source>
        <strain evidence="2 3">S 113</strain>
    </source>
</reference>
<dbReference type="EMBL" id="RYFI01000028">
    <property type="protein sequence ID" value="RXF68081.1"/>
    <property type="molecule type" value="Genomic_DNA"/>
</dbReference>
<keyword evidence="1" id="KW-0732">Signal</keyword>
<evidence type="ECO:0000313" key="3">
    <source>
        <dbReference type="Proteomes" id="UP000289708"/>
    </source>
</evidence>
<evidence type="ECO:0000313" key="2">
    <source>
        <dbReference type="EMBL" id="RXF68081.1"/>
    </source>
</evidence>
<evidence type="ECO:0000256" key="1">
    <source>
        <dbReference type="SAM" id="SignalP"/>
    </source>
</evidence>
<proteinExistence type="predicted"/>
<protein>
    <recommendedName>
        <fullName evidence="4">Sulfur globule protein</fullName>
    </recommendedName>
</protein>
<organism evidence="2 3">
    <name type="scientific">Hansschlegelia zhihuaiae</name>
    <dbReference type="NCBI Taxonomy" id="405005"/>
    <lineage>
        <taxon>Bacteria</taxon>
        <taxon>Pseudomonadati</taxon>
        <taxon>Pseudomonadota</taxon>
        <taxon>Alphaproteobacteria</taxon>
        <taxon>Hyphomicrobiales</taxon>
        <taxon>Methylopilaceae</taxon>
        <taxon>Hansschlegelia</taxon>
    </lineage>
</organism>
<accession>A0A4Q0M515</accession>
<keyword evidence="3" id="KW-1185">Reference proteome</keyword>
<feature type="chain" id="PRO_5020469376" description="Sulfur globule protein" evidence="1">
    <location>
        <begin position="28"/>
        <end position="103"/>
    </location>
</feature>
<evidence type="ECO:0008006" key="4">
    <source>
        <dbReference type="Google" id="ProtNLM"/>
    </source>
</evidence>
<gene>
    <name evidence="2" type="ORF">EK403_20465</name>
</gene>
<name>A0A4Q0M515_9HYPH</name>
<sequence length="103" mass="11528">MVRNYVLAAALAGAGLLAAAPTTPAQAGVAVGIGVGVGPVHAGYTPVYYRRYHGGRRYYRPYAYRRPYGYRAYRRPAIGVYVAPAPRYYRRCWINRWGRRVCG</sequence>
<dbReference type="AlphaFoldDB" id="A0A4Q0M515"/>
<feature type="signal peptide" evidence="1">
    <location>
        <begin position="1"/>
        <end position="27"/>
    </location>
</feature>